<feature type="domain" description="Maltose/galactoside acetyltransferase" evidence="4">
    <location>
        <begin position="25"/>
        <end position="113"/>
    </location>
</feature>
<reference evidence="5" key="1">
    <citation type="journal article" date="2023" name="PhytoFront">
        <title>Draft Genome Resources of Seven Strains of Tilletia horrida, Causal Agent of Kernel Smut of Rice.</title>
        <authorList>
            <person name="Khanal S."/>
            <person name="Antony Babu S."/>
            <person name="Zhou X.G."/>
        </authorList>
    </citation>
    <scope>NUCLEOTIDE SEQUENCE</scope>
    <source>
        <strain evidence="5">TX6</strain>
    </source>
</reference>
<dbReference type="SMART" id="SM01266">
    <property type="entry name" value="Mac"/>
    <property type="match status" value="1"/>
</dbReference>
<dbReference type="PANTHER" id="PTHR23416">
    <property type="entry name" value="SIALIC ACID SYNTHASE-RELATED"/>
    <property type="match status" value="1"/>
</dbReference>
<dbReference type="PANTHER" id="PTHR23416:SF23">
    <property type="entry name" value="ACETYLTRANSFERASE C18B11.09C-RELATED"/>
    <property type="match status" value="1"/>
</dbReference>
<evidence type="ECO:0000256" key="2">
    <source>
        <dbReference type="ARBA" id="ARBA00022679"/>
    </source>
</evidence>
<evidence type="ECO:0000313" key="6">
    <source>
        <dbReference type="Proteomes" id="UP001176517"/>
    </source>
</evidence>
<comment type="similarity">
    <text evidence="1">Belongs to the transferase hexapeptide repeat family.</text>
</comment>
<evidence type="ECO:0000256" key="1">
    <source>
        <dbReference type="ARBA" id="ARBA00007274"/>
    </source>
</evidence>
<dbReference type="EMBL" id="JAPDMZ010000072">
    <property type="protein sequence ID" value="KAK0551778.1"/>
    <property type="molecule type" value="Genomic_DNA"/>
</dbReference>
<dbReference type="InterPro" id="IPR024688">
    <property type="entry name" value="Mac_dom"/>
</dbReference>
<dbReference type="InterPro" id="IPR051159">
    <property type="entry name" value="Hexapeptide_acetyltransf"/>
</dbReference>
<comment type="caution">
    <text evidence="5">The sequence shown here is derived from an EMBL/GenBank/DDBJ whole genome shotgun (WGS) entry which is preliminary data.</text>
</comment>
<accession>A0AAN6GQM8</accession>
<feature type="region of interest" description="Disordered" evidence="3">
    <location>
        <begin position="63"/>
        <end position="90"/>
    </location>
</feature>
<dbReference type="InterPro" id="IPR011004">
    <property type="entry name" value="Trimer_LpxA-like_sf"/>
</dbReference>
<keyword evidence="2" id="KW-0808">Transferase</keyword>
<protein>
    <recommendedName>
        <fullName evidence="4">Maltose/galactoside acetyltransferase domain-containing protein</fullName>
    </recommendedName>
</protein>
<dbReference type="Proteomes" id="UP001176517">
    <property type="component" value="Unassembled WGS sequence"/>
</dbReference>
<name>A0AAN6GQM8_9BASI</name>
<dbReference type="Gene3D" id="2.160.10.10">
    <property type="entry name" value="Hexapeptide repeat proteins"/>
    <property type="match status" value="1"/>
</dbReference>
<dbReference type="GO" id="GO:0008374">
    <property type="term" value="F:O-acyltransferase activity"/>
    <property type="evidence" value="ECO:0007669"/>
    <property type="project" value="TreeGrafter"/>
</dbReference>
<dbReference type="GO" id="GO:0016407">
    <property type="term" value="F:acetyltransferase activity"/>
    <property type="evidence" value="ECO:0007669"/>
    <property type="project" value="InterPro"/>
</dbReference>
<organism evidence="5 6">
    <name type="scientific">Tilletia horrida</name>
    <dbReference type="NCBI Taxonomy" id="155126"/>
    <lineage>
        <taxon>Eukaryota</taxon>
        <taxon>Fungi</taxon>
        <taxon>Dikarya</taxon>
        <taxon>Basidiomycota</taxon>
        <taxon>Ustilaginomycotina</taxon>
        <taxon>Exobasidiomycetes</taxon>
        <taxon>Tilletiales</taxon>
        <taxon>Tilletiaceae</taxon>
        <taxon>Tilletia</taxon>
    </lineage>
</organism>
<gene>
    <name evidence="5" type="ORF">OC846_003163</name>
</gene>
<dbReference type="Pfam" id="PF00132">
    <property type="entry name" value="Hexapep"/>
    <property type="match status" value="1"/>
</dbReference>
<dbReference type="AlphaFoldDB" id="A0AAN6GQM8"/>
<evidence type="ECO:0000313" key="5">
    <source>
        <dbReference type="EMBL" id="KAK0551778.1"/>
    </source>
</evidence>
<sequence>MSKTTKRYFELDREYADRFDQLSETEKALLGLPYVANDPPLISARLRARRLLYAFNTSAPSAVEPPALAPGERPKGVGGSADDAGGAGGGGVQFDAMGPERRQIFAELLGIERALVDRVEVEPPFYCDYGHNIKLEGSFYCNFNTSILDCAEVRIGTGTGFGPNVHLYAGTHSTAVSEREHGIERALPIRIGRNCWLGGGTMVNAGVTIGDNCTIGAGSVVTKDIPPNSIAVGVPCKVIRTLEPFEMPQGPEGYEKARQGLGKFVQ</sequence>
<evidence type="ECO:0000256" key="3">
    <source>
        <dbReference type="SAM" id="MobiDB-lite"/>
    </source>
</evidence>
<keyword evidence="6" id="KW-1185">Reference proteome</keyword>
<dbReference type="InterPro" id="IPR001451">
    <property type="entry name" value="Hexapep"/>
</dbReference>
<proteinExistence type="inferred from homology"/>
<evidence type="ECO:0000259" key="4">
    <source>
        <dbReference type="SMART" id="SM01266"/>
    </source>
</evidence>
<dbReference type="CDD" id="cd03357">
    <property type="entry name" value="LbH_MAT_GAT"/>
    <property type="match status" value="1"/>
</dbReference>
<dbReference type="Pfam" id="PF12464">
    <property type="entry name" value="Mac"/>
    <property type="match status" value="1"/>
</dbReference>
<dbReference type="SUPFAM" id="SSF51161">
    <property type="entry name" value="Trimeric LpxA-like enzymes"/>
    <property type="match status" value="1"/>
</dbReference>